<accession>A0A6J8B118</accession>
<dbReference type="Proteomes" id="UP000507470">
    <property type="component" value="Unassembled WGS sequence"/>
</dbReference>
<keyword evidence="2" id="KW-1185">Reference proteome</keyword>
<dbReference type="AlphaFoldDB" id="A0A6J8B118"/>
<proteinExistence type="predicted"/>
<evidence type="ECO:0000313" key="2">
    <source>
        <dbReference type="Proteomes" id="UP000507470"/>
    </source>
</evidence>
<reference evidence="1 2" key="1">
    <citation type="submission" date="2020-06" db="EMBL/GenBank/DDBJ databases">
        <authorList>
            <person name="Li R."/>
            <person name="Bekaert M."/>
        </authorList>
    </citation>
    <scope>NUCLEOTIDE SEQUENCE [LARGE SCALE GENOMIC DNA]</scope>
    <source>
        <strain evidence="2">wild</strain>
    </source>
</reference>
<name>A0A6J8B118_MYTCO</name>
<dbReference type="EMBL" id="CACVKT020002264">
    <property type="protein sequence ID" value="CAC5377128.1"/>
    <property type="molecule type" value="Genomic_DNA"/>
</dbReference>
<protein>
    <submittedName>
        <fullName evidence="1">Uncharacterized protein</fullName>
    </submittedName>
</protein>
<evidence type="ECO:0000313" key="1">
    <source>
        <dbReference type="EMBL" id="CAC5377128.1"/>
    </source>
</evidence>
<sequence>MSQRSNCFKVHPDQEPGPCCNCGQEDISKRYVHLIHKKSENPGFCNFIKENYKISDLSCICRKCELKFKRIFAGTSEDIQDCTNDLFLQYLKQELNFEAELIISEKMYCCPYCYNSFNLFCRSEAGEEAKYQTPQYLIECLNKLTCIDPVDVCADNIDTVTLHHIIEFVVKSFLDDKPLLLPVVYEKYMNLLKTNINTFKCTISGNEQLKLLNHNLKWLLRMLKVKLGKGLLHFVPKRKKDGCLIYRNGADLLSSLHTMTVNFYSTLNEKNEEVTKLIYNNKKLISEKITKMTNHEILDKAVQILRTFVKQYTSEKSLLTELPDIKNFDPGSEILNIPPVLWNFLFRISATIKEDRDWLQYVSAWDRHYIEQPFNVCRTFPRLFISSCIFNTQNSQCVKPLHLLLTDVADKFSNSSSAFLSINARIGAGISKDSLRRFITSRCKELEQTNRFISPHRFTIASFDNLDKNQSYSVIGSQCDYAVVVGDGKSYDYLIKLKKEYGASLNWVLPYPGDWHILKNVLPIFIKVYLDAGLKQLASRFHHGSTFRILTECSKFSVTHRFLTQVWEAILKLQISKFLSGSQNFNQYQESFNDIISDILSSLDVHVPLDQNLCNKELWNEICNKKDSIFSIFTDEMLEDFNT</sequence>
<gene>
    <name evidence="1" type="ORF">MCOR_13504</name>
</gene>
<organism evidence="1 2">
    <name type="scientific">Mytilus coruscus</name>
    <name type="common">Sea mussel</name>
    <dbReference type="NCBI Taxonomy" id="42192"/>
    <lineage>
        <taxon>Eukaryota</taxon>
        <taxon>Metazoa</taxon>
        <taxon>Spiralia</taxon>
        <taxon>Lophotrochozoa</taxon>
        <taxon>Mollusca</taxon>
        <taxon>Bivalvia</taxon>
        <taxon>Autobranchia</taxon>
        <taxon>Pteriomorphia</taxon>
        <taxon>Mytilida</taxon>
        <taxon>Mytiloidea</taxon>
        <taxon>Mytilidae</taxon>
        <taxon>Mytilinae</taxon>
        <taxon>Mytilus</taxon>
    </lineage>
</organism>
<dbReference type="OrthoDB" id="6193946at2759"/>